<organism evidence="11 12">
    <name type="scientific">Brucella ovis (strain ATCC 25840 / 63/290 / NCTC 10512)</name>
    <dbReference type="NCBI Taxonomy" id="444178"/>
    <lineage>
        <taxon>Bacteria</taxon>
        <taxon>Pseudomonadati</taxon>
        <taxon>Pseudomonadota</taxon>
        <taxon>Alphaproteobacteria</taxon>
        <taxon>Hyphomicrobiales</taxon>
        <taxon>Brucellaceae</taxon>
        <taxon>Brucella/Ochrobactrum group</taxon>
        <taxon>Brucella</taxon>
    </lineage>
</organism>
<evidence type="ECO:0000313" key="11">
    <source>
        <dbReference type="EMBL" id="ABQ60558.1"/>
    </source>
</evidence>
<name>A0A0H3APA5_BRUO2</name>
<dbReference type="KEGG" id="bov:BOV_0453"/>
<comment type="catalytic activity">
    <reaction evidence="7 8">
        <text>5-phospho-beta-D-ribosylamine + L-glutamate + diphosphate = 5-phospho-alpha-D-ribose 1-diphosphate + L-glutamine + H2O</text>
        <dbReference type="Rhea" id="RHEA:14905"/>
        <dbReference type="ChEBI" id="CHEBI:15377"/>
        <dbReference type="ChEBI" id="CHEBI:29985"/>
        <dbReference type="ChEBI" id="CHEBI:33019"/>
        <dbReference type="ChEBI" id="CHEBI:58017"/>
        <dbReference type="ChEBI" id="CHEBI:58359"/>
        <dbReference type="ChEBI" id="CHEBI:58681"/>
        <dbReference type="EC" id="2.4.2.14"/>
    </reaction>
</comment>
<evidence type="ECO:0000256" key="9">
    <source>
        <dbReference type="PIRSR" id="PIRSR000485-1"/>
    </source>
</evidence>
<evidence type="ECO:0000256" key="1">
    <source>
        <dbReference type="ARBA" id="ARBA00005209"/>
    </source>
</evidence>
<dbReference type="InterPro" id="IPR029055">
    <property type="entry name" value="Ntn_hydrolases_N"/>
</dbReference>
<dbReference type="SUPFAM" id="SSF56235">
    <property type="entry name" value="N-terminal nucleophile aminohydrolases (Ntn hydrolases)"/>
    <property type="match status" value="1"/>
</dbReference>
<proteinExistence type="inferred from homology"/>
<dbReference type="AlphaFoldDB" id="A0A0H3APA5"/>
<dbReference type="InterPro" id="IPR035584">
    <property type="entry name" value="PurF_N"/>
</dbReference>
<evidence type="ECO:0000256" key="4">
    <source>
        <dbReference type="ARBA" id="ARBA00022679"/>
    </source>
</evidence>
<keyword evidence="5 7" id="KW-0658">Purine biosynthesis</keyword>
<comment type="function">
    <text evidence="7">Catalyzes the formation of phosphoribosylamine from phosphoribosylpyrophosphate (PRPP) and glutamine.</text>
</comment>
<dbReference type="InterPro" id="IPR029057">
    <property type="entry name" value="PRTase-like"/>
</dbReference>
<keyword evidence="3 7" id="KW-0328">Glycosyltransferase</keyword>
<dbReference type="Pfam" id="PF00156">
    <property type="entry name" value="Pribosyltran"/>
    <property type="match status" value="1"/>
</dbReference>
<sequence length="509" mass="55364">MLKLPLQSKGLAAMTSHSSENAPFMLDDDTLHEECGVFGILGHEDAAALTALGLHALQHRGQEAAGIVSYHNRRFHSERHMGLVGDHFTDAATLNRLPGNRAIGHVRYSTTGETILRNVQPLFAELEVGGIAIAHNGNFTNGITLRKQLIASGAIFQATSDTEVVLHMIARSRHSSSTDRFVEAIRQVEGGYAMLALTRTKLIAARDPIGIRPLVMGELDGKPIFCSETCALDIIGAKYIRDVENGEVVVCEIQKDGSITTRSIKPENPQPERLCLFEYVYFARPDSVVGGRSVYVARKNMGMNLAAEAGVDADVVVPVPDGGTPAALGFAQASGIPFEYSIIRNHYVGRTFIEPTQQIRALGVKLKHSANRAMIEGKRVVLVDDSIVRGTTSVKIVQMIRDAGATEVHMRVASPMIFHPDFYGIDTPHADKLLANQHESLESMCRYIGADSLAFLSIDGLYKAVGGKPRDPKAPTFTDHYFTGEYPTRLLDQEGESNVHTLSLLASNG</sequence>
<gene>
    <name evidence="7 11" type="primary">purF</name>
    <name evidence="11" type="ordered locus">BOV_0453</name>
</gene>
<comment type="caution">
    <text evidence="7">Lacks conserved residue(s) required for the propagation of feature annotation.</text>
</comment>
<dbReference type="InterPro" id="IPR017932">
    <property type="entry name" value="GATase_2_dom"/>
</dbReference>
<evidence type="ECO:0000256" key="5">
    <source>
        <dbReference type="ARBA" id="ARBA00022755"/>
    </source>
</evidence>
<dbReference type="HAMAP" id="MF_01931">
    <property type="entry name" value="PurF"/>
    <property type="match status" value="1"/>
</dbReference>
<evidence type="ECO:0000259" key="10">
    <source>
        <dbReference type="PROSITE" id="PS51278"/>
    </source>
</evidence>
<dbReference type="Gene3D" id="3.40.50.2020">
    <property type="match status" value="1"/>
</dbReference>
<dbReference type="InterPro" id="IPR005854">
    <property type="entry name" value="PurF"/>
</dbReference>
<evidence type="ECO:0000256" key="6">
    <source>
        <dbReference type="ARBA" id="ARBA00022962"/>
    </source>
</evidence>
<reference evidence="12" key="1">
    <citation type="journal article" date="2009" name="PLoS ONE">
        <title>Genome degradation in Brucella ovis corresponds with narrowing of its host range and tissue tropism.</title>
        <authorList>
            <person name="Tsolis R.M."/>
            <person name="Seshadri R."/>
            <person name="Santos R.L."/>
            <person name="Sangari F.J."/>
            <person name="Lobo J.M."/>
            <person name="de Jong M.F."/>
            <person name="Ren Q."/>
            <person name="Myers G."/>
            <person name="Brinkac L.M."/>
            <person name="Nelson W.C."/>
            <person name="Deboy R.T."/>
            <person name="Angiuoli S."/>
            <person name="Khouri H."/>
            <person name="Dimitrov G."/>
            <person name="Robinson J.R."/>
            <person name="Mulligan S."/>
            <person name="Walker R.L."/>
            <person name="Elzer P.E."/>
            <person name="Hassan K.A."/>
            <person name="Paulsen I.T."/>
        </authorList>
    </citation>
    <scope>NUCLEOTIDE SEQUENCE [LARGE SCALE GENOMIC DNA]</scope>
    <source>
        <strain evidence="12">ATCC 25840 / 63/290 / NCTC 10512</strain>
    </source>
</reference>
<dbReference type="CDD" id="cd06223">
    <property type="entry name" value="PRTases_typeI"/>
    <property type="match status" value="1"/>
</dbReference>
<evidence type="ECO:0000256" key="3">
    <source>
        <dbReference type="ARBA" id="ARBA00022676"/>
    </source>
</evidence>
<dbReference type="SUPFAM" id="SSF53271">
    <property type="entry name" value="PRTase-like"/>
    <property type="match status" value="1"/>
</dbReference>
<evidence type="ECO:0000256" key="2">
    <source>
        <dbReference type="ARBA" id="ARBA00010138"/>
    </source>
</evidence>
<evidence type="ECO:0000256" key="8">
    <source>
        <dbReference type="PIRNR" id="PIRNR000485"/>
    </source>
</evidence>
<comment type="similarity">
    <text evidence="2 7 8">In the C-terminal section; belongs to the purine/pyrimidine phosphoribosyltransferase family.</text>
</comment>
<dbReference type="NCBIfam" id="TIGR01134">
    <property type="entry name" value="purF"/>
    <property type="match status" value="1"/>
</dbReference>
<dbReference type="Gene3D" id="3.60.20.10">
    <property type="entry name" value="Glutamine Phosphoribosylpyrophosphate, subunit 1, domain 1"/>
    <property type="match status" value="1"/>
</dbReference>
<feature type="active site" description="Nucleophile" evidence="7 9">
    <location>
        <position position="35"/>
    </location>
</feature>
<dbReference type="InterPro" id="IPR000836">
    <property type="entry name" value="PRTase_dom"/>
</dbReference>
<dbReference type="HOGENOM" id="CLU_022389_3_3_5"/>
<dbReference type="PANTHER" id="PTHR11907">
    <property type="entry name" value="AMIDOPHOSPHORIBOSYLTRANSFERASE"/>
    <property type="match status" value="1"/>
</dbReference>
<dbReference type="CDD" id="cd00715">
    <property type="entry name" value="GPATase_N"/>
    <property type="match status" value="1"/>
</dbReference>
<keyword evidence="12" id="KW-1185">Reference proteome</keyword>
<evidence type="ECO:0000256" key="7">
    <source>
        <dbReference type="HAMAP-Rule" id="MF_01931"/>
    </source>
</evidence>
<dbReference type="GO" id="GO:0004044">
    <property type="term" value="F:amidophosphoribosyltransferase activity"/>
    <property type="evidence" value="ECO:0007669"/>
    <property type="project" value="UniProtKB-UniRule"/>
</dbReference>
<dbReference type="EC" id="2.4.2.14" evidence="7"/>
<dbReference type="Pfam" id="PF13537">
    <property type="entry name" value="GATase_7"/>
    <property type="match status" value="1"/>
</dbReference>
<dbReference type="PROSITE" id="PS51278">
    <property type="entry name" value="GATASE_TYPE_2"/>
    <property type="match status" value="1"/>
</dbReference>
<dbReference type="GO" id="GO:0009113">
    <property type="term" value="P:purine nucleobase biosynthetic process"/>
    <property type="evidence" value="ECO:0007669"/>
    <property type="project" value="UniProtKB-UniRule"/>
</dbReference>
<accession>A0A0H3APA5</accession>
<keyword evidence="6 7" id="KW-0315">Glutamine amidotransferase</keyword>
<feature type="domain" description="Glutamine amidotransferase type-2" evidence="10">
    <location>
        <begin position="35"/>
        <end position="254"/>
    </location>
</feature>
<keyword evidence="4 7" id="KW-0808">Transferase</keyword>
<comment type="pathway">
    <text evidence="1 7 8">Purine metabolism; IMP biosynthesis via de novo pathway; N(1)-(5-phospho-D-ribosyl)glycinamide from 5-phospho-alpha-D-ribose 1-diphosphate: step 1/2.</text>
</comment>
<dbReference type="UniPathway" id="UPA00074">
    <property type="reaction ID" value="UER00124"/>
</dbReference>
<evidence type="ECO:0000313" key="12">
    <source>
        <dbReference type="Proteomes" id="UP000006383"/>
    </source>
</evidence>
<dbReference type="PIRSF" id="PIRSF000485">
    <property type="entry name" value="Amd_phspho_trans"/>
    <property type="match status" value="1"/>
</dbReference>
<protein>
    <recommendedName>
        <fullName evidence="7">Amidophosphoribosyltransferase</fullName>
        <shortName evidence="7">ATase</shortName>
        <ecNumber evidence="7">2.4.2.14</ecNumber>
    </recommendedName>
    <alternativeName>
        <fullName evidence="7">Glutamine phosphoribosylpyrophosphate amidotransferase</fullName>
        <shortName evidence="7">GPATase</shortName>
    </alternativeName>
</protein>
<dbReference type="EMBL" id="CP000708">
    <property type="protein sequence ID" value="ABQ60558.1"/>
    <property type="molecule type" value="Genomic_DNA"/>
</dbReference>
<dbReference type="GO" id="GO:0006189">
    <property type="term" value="P:'de novo' IMP biosynthetic process"/>
    <property type="evidence" value="ECO:0007669"/>
    <property type="project" value="UniProtKB-UniRule"/>
</dbReference>
<dbReference type="Proteomes" id="UP000006383">
    <property type="component" value="Chromosome I"/>
</dbReference>